<dbReference type="SUPFAM" id="SSF46689">
    <property type="entry name" value="Homeodomain-like"/>
    <property type="match status" value="2"/>
</dbReference>
<keyword evidence="1" id="KW-0805">Transcription regulation</keyword>
<keyword evidence="6" id="KW-1185">Reference proteome</keyword>
<dbReference type="InterPro" id="IPR009057">
    <property type="entry name" value="Homeodomain-like_sf"/>
</dbReference>
<dbReference type="RefSeq" id="WP_088073651.1">
    <property type="nucleotide sequence ID" value="NZ_JAHQCR010000063.1"/>
</dbReference>
<evidence type="ECO:0000256" key="3">
    <source>
        <dbReference type="ARBA" id="ARBA00023163"/>
    </source>
</evidence>
<dbReference type="Pfam" id="PF02311">
    <property type="entry name" value="AraC_binding"/>
    <property type="match status" value="1"/>
</dbReference>
<dbReference type="InterPro" id="IPR003313">
    <property type="entry name" value="AraC-bd"/>
</dbReference>
<dbReference type="InterPro" id="IPR037923">
    <property type="entry name" value="HTH-like"/>
</dbReference>
<dbReference type="Gene3D" id="2.60.120.10">
    <property type="entry name" value="Jelly Rolls"/>
    <property type="match status" value="1"/>
</dbReference>
<evidence type="ECO:0000259" key="4">
    <source>
        <dbReference type="PROSITE" id="PS01124"/>
    </source>
</evidence>
<dbReference type="PANTHER" id="PTHR43280:SF28">
    <property type="entry name" value="HTH-TYPE TRANSCRIPTIONAL ACTIVATOR RHAS"/>
    <property type="match status" value="1"/>
</dbReference>
<comment type="caution">
    <text evidence="5">The sequence shown here is derived from an EMBL/GenBank/DDBJ whole genome shotgun (WGS) entry which is preliminary data.</text>
</comment>
<dbReference type="SUPFAM" id="SSF51215">
    <property type="entry name" value="Regulatory protein AraC"/>
    <property type="match status" value="1"/>
</dbReference>
<dbReference type="Pfam" id="PF12833">
    <property type="entry name" value="HTH_18"/>
    <property type="match status" value="1"/>
</dbReference>
<reference evidence="5 6" key="1">
    <citation type="submission" date="2021-06" db="EMBL/GenBank/DDBJ databases">
        <title>Bacillus sp. RD4P76, an endophyte from a halophyte.</title>
        <authorList>
            <person name="Sun J.-Q."/>
        </authorList>
    </citation>
    <scope>NUCLEOTIDE SEQUENCE [LARGE SCALE GENOMIC DNA]</scope>
    <source>
        <strain evidence="5 6">JCM 17098</strain>
    </source>
</reference>
<sequence length="286" mass="33633">MTTSITGEKVQFELNYNVKTKTEISFHSHIEYEIYYFHKGKCRYLIGDKIYSLSPGDIIIMHGLTLHCAKIFEDEDYVRTSIHFDSKYYKEVLRTLGMEFVLVPFTTLQSYRVNLHGDEKEEFENLLKKMNEHNKIKNDVSPFRVQAGFIEMLTLIYTYFKKALDNKKDNKVSIGKMGHVQEVISFIDKNYMEEISLNRLENELHISKFYLSKVFKEATGFTIFNYLYHRRVNQAKVDFLMSSHASVTDISYKVGFKHPAHFSRVFKKITGVTPEDYKKSLLQNSN</sequence>
<dbReference type="InterPro" id="IPR018060">
    <property type="entry name" value="HTH_AraC"/>
</dbReference>
<dbReference type="PANTHER" id="PTHR43280">
    <property type="entry name" value="ARAC-FAMILY TRANSCRIPTIONAL REGULATOR"/>
    <property type="match status" value="1"/>
</dbReference>
<accession>A0ABS6JW98</accession>
<keyword evidence="3" id="KW-0804">Transcription</keyword>
<evidence type="ECO:0000313" key="6">
    <source>
        <dbReference type="Proteomes" id="UP000790580"/>
    </source>
</evidence>
<evidence type="ECO:0000256" key="1">
    <source>
        <dbReference type="ARBA" id="ARBA00023015"/>
    </source>
</evidence>
<proteinExistence type="predicted"/>
<dbReference type="InterPro" id="IPR020449">
    <property type="entry name" value="Tscrpt_reg_AraC-type_HTH"/>
</dbReference>
<dbReference type="PRINTS" id="PR00032">
    <property type="entry name" value="HTHARAC"/>
</dbReference>
<dbReference type="Gene3D" id="1.10.10.60">
    <property type="entry name" value="Homeodomain-like"/>
    <property type="match status" value="2"/>
</dbReference>
<protein>
    <submittedName>
        <fullName evidence="5">AraC family transcriptional regulator</fullName>
    </submittedName>
</protein>
<dbReference type="EMBL" id="JAHQCR010000063">
    <property type="protein sequence ID" value="MBU9722867.1"/>
    <property type="molecule type" value="Genomic_DNA"/>
</dbReference>
<organism evidence="5 6">
    <name type="scientific">Evansella alkalicola</name>
    <dbReference type="NCBI Taxonomy" id="745819"/>
    <lineage>
        <taxon>Bacteria</taxon>
        <taxon>Bacillati</taxon>
        <taxon>Bacillota</taxon>
        <taxon>Bacilli</taxon>
        <taxon>Bacillales</taxon>
        <taxon>Bacillaceae</taxon>
        <taxon>Evansella</taxon>
    </lineage>
</organism>
<evidence type="ECO:0000256" key="2">
    <source>
        <dbReference type="ARBA" id="ARBA00023125"/>
    </source>
</evidence>
<dbReference type="SMART" id="SM00342">
    <property type="entry name" value="HTH_ARAC"/>
    <property type="match status" value="1"/>
</dbReference>
<gene>
    <name evidence="5" type="ORF">KS407_15730</name>
</gene>
<name>A0ABS6JW98_9BACI</name>
<feature type="domain" description="HTH araC/xylS-type" evidence="4">
    <location>
        <begin position="181"/>
        <end position="280"/>
    </location>
</feature>
<keyword evidence="2" id="KW-0238">DNA-binding</keyword>
<dbReference type="Proteomes" id="UP000790580">
    <property type="component" value="Unassembled WGS sequence"/>
</dbReference>
<evidence type="ECO:0000313" key="5">
    <source>
        <dbReference type="EMBL" id="MBU9722867.1"/>
    </source>
</evidence>
<dbReference type="InterPro" id="IPR014710">
    <property type="entry name" value="RmlC-like_jellyroll"/>
</dbReference>
<dbReference type="PROSITE" id="PS01124">
    <property type="entry name" value="HTH_ARAC_FAMILY_2"/>
    <property type="match status" value="1"/>
</dbReference>